<keyword evidence="7" id="KW-1185">Reference proteome</keyword>
<dbReference type="InterPro" id="IPR040170">
    <property type="entry name" value="Cytosol_ACT"/>
</dbReference>
<dbReference type="PANTHER" id="PTHR11049">
    <property type="entry name" value="ACYL COENZYME A THIOESTER HYDROLASE"/>
    <property type="match status" value="1"/>
</dbReference>
<organism evidence="6 7">
    <name type="scientific">Sphaerotilus montanus</name>
    <dbReference type="NCBI Taxonomy" id="522889"/>
    <lineage>
        <taxon>Bacteria</taxon>
        <taxon>Pseudomonadati</taxon>
        <taxon>Pseudomonadota</taxon>
        <taxon>Betaproteobacteria</taxon>
        <taxon>Burkholderiales</taxon>
        <taxon>Sphaerotilaceae</taxon>
        <taxon>Sphaerotilus</taxon>
    </lineage>
</organism>
<gene>
    <name evidence="6" type="ORF">BDD16_002254</name>
</gene>
<proteinExistence type="inferred from homology"/>
<feature type="region of interest" description="Disordered" evidence="4">
    <location>
        <begin position="1"/>
        <end position="24"/>
    </location>
</feature>
<reference evidence="6 7" key="1">
    <citation type="submission" date="2020-07" db="EMBL/GenBank/DDBJ databases">
        <title>Genomic Encyclopedia of Archaeal and Bacterial Type Strains, Phase II (KMG-II): from individual species to whole genera.</title>
        <authorList>
            <person name="Goeker M."/>
        </authorList>
    </citation>
    <scope>NUCLEOTIDE SEQUENCE [LARGE SCALE GENOMIC DNA]</scope>
    <source>
        <strain evidence="6 7">DSM 21226</strain>
    </source>
</reference>
<keyword evidence="2 3" id="KW-0378">Hydrolase</keyword>
<dbReference type="GO" id="GO:0005829">
    <property type="term" value="C:cytosol"/>
    <property type="evidence" value="ECO:0007669"/>
    <property type="project" value="TreeGrafter"/>
</dbReference>
<dbReference type="InterPro" id="IPR033120">
    <property type="entry name" value="HOTDOG_ACOT"/>
</dbReference>
<dbReference type="AlphaFoldDB" id="A0A7Y9U5T0"/>
<dbReference type="Gene3D" id="3.10.129.10">
    <property type="entry name" value="Hotdog Thioesterase"/>
    <property type="match status" value="1"/>
</dbReference>
<evidence type="ECO:0000256" key="4">
    <source>
        <dbReference type="SAM" id="MobiDB-lite"/>
    </source>
</evidence>
<dbReference type="GO" id="GO:0006637">
    <property type="term" value="P:acyl-CoA metabolic process"/>
    <property type="evidence" value="ECO:0007669"/>
    <property type="project" value="TreeGrafter"/>
</dbReference>
<dbReference type="Proteomes" id="UP000518288">
    <property type="component" value="Unassembled WGS sequence"/>
</dbReference>
<dbReference type="PANTHER" id="PTHR11049:SF5">
    <property type="entry name" value="ACYL-COA THIOESTER HYDROLASE YCIA"/>
    <property type="match status" value="1"/>
</dbReference>
<accession>A0A7Y9U5T0</accession>
<feature type="domain" description="HotDog ACOT-type" evidence="5">
    <location>
        <begin position="25"/>
        <end position="138"/>
    </location>
</feature>
<evidence type="ECO:0000256" key="3">
    <source>
        <dbReference type="PROSITE-ProRule" id="PRU01106"/>
    </source>
</evidence>
<dbReference type="GO" id="GO:0009062">
    <property type="term" value="P:fatty acid catabolic process"/>
    <property type="evidence" value="ECO:0007669"/>
    <property type="project" value="TreeGrafter"/>
</dbReference>
<dbReference type="GO" id="GO:0052816">
    <property type="term" value="F:long-chain fatty acyl-CoA hydrolase activity"/>
    <property type="evidence" value="ECO:0007669"/>
    <property type="project" value="TreeGrafter"/>
</dbReference>
<dbReference type="EMBL" id="JACCFH010000001">
    <property type="protein sequence ID" value="NYG33268.1"/>
    <property type="molecule type" value="Genomic_DNA"/>
</dbReference>
<dbReference type="SUPFAM" id="SSF54637">
    <property type="entry name" value="Thioesterase/thiol ester dehydrase-isomerase"/>
    <property type="match status" value="1"/>
</dbReference>
<dbReference type="InterPro" id="IPR029069">
    <property type="entry name" value="HotDog_dom_sf"/>
</dbReference>
<name>A0A7Y9U5T0_9BURK</name>
<dbReference type="CDD" id="cd03442">
    <property type="entry name" value="BFIT_BACH"/>
    <property type="match status" value="1"/>
</dbReference>
<protein>
    <submittedName>
        <fullName evidence="6">Acyl-CoA thioesterase YciA</fullName>
        <ecNumber evidence="6">3.1.2.-</ecNumber>
    </submittedName>
</protein>
<comment type="similarity">
    <text evidence="1">Belongs to the acyl coenzyme A hydrolase family.</text>
</comment>
<evidence type="ECO:0000313" key="6">
    <source>
        <dbReference type="EMBL" id="NYG33268.1"/>
    </source>
</evidence>
<evidence type="ECO:0000313" key="7">
    <source>
        <dbReference type="Proteomes" id="UP000518288"/>
    </source>
</evidence>
<evidence type="ECO:0000259" key="5">
    <source>
        <dbReference type="PROSITE" id="PS51770"/>
    </source>
</evidence>
<comment type="caution">
    <text evidence="6">The sequence shown here is derived from an EMBL/GenBank/DDBJ whole genome shotgun (WGS) entry which is preliminary data.</text>
</comment>
<dbReference type="EC" id="3.1.2.-" evidence="6"/>
<dbReference type="PROSITE" id="PS51770">
    <property type="entry name" value="HOTDOG_ACOT"/>
    <property type="match status" value="1"/>
</dbReference>
<sequence>MSVNEANNPRFSGPPPVHGGEPGSHQRELVLRMMPMPSDANGNGDIFGGWIMAQVDIAGAVLPARIARGRITTVAVNQLIFKQAVSVSDLLSFYATVERIGTTSVTVHVEVYAERNPADPKTVKVTEANLTYVAIDRDGRPRPIVKAPAPAPAPLTGA</sequence>
<evidence type="ECO:0000256" key="2">
    <source>
        <dbReference type="ARBA" id="ARBA00022801"/>
    </source>
</evidence>
<dbReference type="InterPro" id="IPR006683">
    <property type="entry name" value="Thioestr_dom"/>
</dbReference>
<dbReference type="Pfam" id="PF03061">
    <property type="entry name" value="4HBT"/>
    <property type="match status" value="1"/>
</dbReference>
<evidence type="ECO:0000256" key="1">
    <source>
        <dbReference type="ARBA" id="ARBA00010458"/>
    </source>
</evidence>
<feature type="compositionally biased region" description="Polar residues" evidence="4">
    <location>
        <begin position="1"/>
        <end position="10"/>
    </location>
</feature>